<proteinExistence type="predicted"/>
<reference evidence="1 2" key="1">
    <citation type="submission" date="2015-11" db="EMBL/GenBank/DDBJ databases">
        <title>Solirubrum puertoriconensis gen. nov. an environmental bacteria isolated in Puerto Rico.</title>
        <authorList>
            <person name="Cuebas-Irizarry M.F."/>
            <person name="Montalvo-Rodriguez R."/>
        </authorList>
    </citation>
    <scope>NUCLEOTIDE SEQUENCE [LARGE SCALE GENOMIC DNA]</scope>
    <source>
        <strain evidence="1 2">MC1A</strain>
    </source>
</reference>
<dbReference type="EMBL" id="LNAL01000006">
    <property type="protein sequence ID" value="KUG08375.1"/>
    <property type="molecule type" value="Genomic_DNA"/>
</dbReference>
<dbReference type="AlphaFoldDB" id="A0A9X0HLU6"/>
<keyword evidence="2" id="KW-1185">Reference proteome</keyword>
<protein>
    <submittedName>
        <fullName evidence="1">Uncharacterized protein</fullName>
    </submittedName>
</protein>
<name>A0A9X0HLU6_SOLP1</name>
<organism evidence="1 2">
    <name type="scientific">Solirubrum puertoriconensis</name>
    <dbReference type="NCBI Taxonomy" id="1751427"/>
    <lineage>
        <taxon>Bacteria</taxon>
        <taxon>Pseudomonadati</taxon>
        <taxon>Bacteroidota</taxon>
        <taxon>Cytophagia</taxon>
        <taxon>Cytophagales</taxon>
    </lineage>
</organism>
<evidence type="ECO:0000313" key="1">
    <source>
        <dbReference type="EMBL" id="KUG08375.1"/>
    </source>
</evidence>
<dbReference type="Proteomes" id="UP000054223">
    <property type="component" value="Unassembled WGS sequence"/>
</dbReference>
<comment type="caution">
    <text evidence="1">The sequence shown here is derived from an EMBL/GenBank/DDBJ whole genome shotgun (WGS) entry which is preliminary data.</text>
</comment>
<gene>
    <name evidence="1" type="ORF">ASU33_09395</name>
</gene>
<accession>A0A9X0HLU6</accession>
<sequence>MHLVPAGRRLDFDTSPGSYAYVYRRCRNQQWQCVAQNACSPYLDQAVLEPSAAPEYMVYYRNADGTTTAETTVVRADPAGMPISPSWINLA</sequence>
<evidence type="ECO:0000313" key="2">
    <source>
        <dbReference type="Proteomes" id="UP000054223"/>
    </source>
</evidence>